<gene>
    <name evidence="1" type="ORF">DF182_20715</name>
</gene>
<dbReference type="OrthoDB" id="912532at2"/>
<accession>A0A365XS56</accession>
<sequence>MKQIFQTYTGNAMLNASLMTIEAMAQLSAVTDITPELLLQLCQEKKLWQVNSRLKNYSMLFTINGPLYYEDGGVVYNALFREIINTIELEGDKVCELSGLRFNRSFETVYRDALLRIGLSGREIEKRDLSINRVWVPLIGSIGSDAQALPQAKFMPAIHPVCIVLLQFLPLSSLLYRGGIFLVDSSDFYFARTYVQENYNILLRSIESTSVASQITNQSFSKGHYLLIALKILSEKEDVSDVYADLNLWSFTNSGTGAACDIDRIPCSLLRKLYWLNDTDIRKELENILRTEAISHKFLDALEGNQEWNLLYPNKFKKVVHKGVSVRFFETYMRITGNDALLPYARYIATLIREYKSISFDSYLRSTAAWQEKDYRADLQAVLVKAARDGRWSLAHHLHILDSQHLPVRSGSYQLYRCIHFYYQRNVSETVMPSATATTSPVKQVCEWMIALIQQDELSWKITADLTDPQRYLQVVYTEMLCRAYDRPGVELETIFHALMDPKKYAFRRAGLNELLRVFFSQPEQQQYTVRAPEQPAEWEPATAVQQWFRDIRALAADYQAYYYDAYRHRETGVPPYGKFFRMVNSIPQESGLFLYRFREILDNTNNYLKEKGHSQSWSDSILYNPNGDLALLFTGMALKLSLLKLYKHTLEHQPATPIL</sequence>
<dbReference type="EMBL" id="QFFJ01000002">
    <property type="protein sequence ID" value="RBL88970.1"/>
    <property type="molecule type" value="Genomic_DNA"/>
</dbReference>
<evidence type="ECO:0000313" key="1">
    <source>
        <dbReference type="EMBL" id="RBL88970.1"/>
    </source>
</evidence>
<organism evidence="1 2">
    <name type="scientific">Chitinophaga flava</name>
    <dbReference type="NCBI Taxonomy" id="2259036"/>
    <lineage>
        <taxon>Bacteria</taxon>
        <taxon>Pseudomonadati</taxon>
        <taxon>Bacteroidota</taxon>
        <taxon>Chitinophagia</taxon>
        <taxon>Chitinophagales</taxon>
        <taxon>Chitinophagaceae</taxon>
        <taxon>Chitinophaga</taxon>
    </lineage>
</organism>
<dbReference type="AlphaFoldDB" id="A0A365XS56"/>
<proteinExistence type="predicted"/>
<protein>
    <submittedName>
        <fullName evidence="1">Uncharacterized protein</fullName>
    </submittedName>
</protein>
<comment type="caution">
    <text evidence="1">The sequence shown here is derived from an EMBL/GenBank/DDBJ whole genome shotgun (WGS) entry which is preliminary data.</text>
</comment>
<reference evidence="1 2" key="1">
    <citation type="submission" date="2018-05" db="EMBL/GenBank/DDBJ databases">
        <title>Chitinophaga sp. K3CV102501T nov., isolated from isolated from a monsoon evergreen broad-leaved forest soil.</title>
        <authorList>
            <person name="Lv Y."/>
        </authorList>
    </citation>
    <scope>NUCLEOTIDE SEQUENCE [LARGE SCALE GENOMIC DNA]</scope>
    <source>
        <strain evidence="1 2">GDMCC 1.1325</strain>
    </source>
</reference>
<dbReference type="RefSeq" id="WP_113617713.1">
    <property type="nucleotide sequence ID" value="NZ_QFFJ01000002.1"/>
</dbReference>
<name>A0A365XS56_9BACT</name>
<keyword evidence="2" id="KW-1185">Reference proteome</keyword>
<dbReference type="Proteomes" id="UP000253410">
    <property type="component" value="Unassembled WGS sequence"/>
</dbReference>
<evidence type="ECO:0000313" key="2">
    <source>
        <dbReference type="Proteomes" id="UP000253410"/>
    </source>
</evidence>